<dbReference type="PRINTS" id="PR00813">
    <property type="entry name" value="BCTERIALGSPG"/>
</dbReference>
<evidence type="ECO:0000259" key="4">
    <source>
        <dbReference type="Pfam" id="PF08334"/>
    </source>
</evidence>
<keyword evidence="3" id="KW-0812">Transmembrane</keyword>
<dbReference type="InterPro" id="IPR013545">
    <property type="entry name" value="T2SS_protein-GspG_C"/>
</dbReference>
<keyword evidence="6" id="KW-1185">Reference proteome</keyword>
<evidence type="ECO:0000313" key="6">
    <source>
        <dbReference type="Proteomes" id="UP000622317"/>
    </source>
</evidence>
<dbReference type="GO" id="GO:0015627">
    <property type="term" value="C:type II protein secretion system complex"/>
    <property type="evidence" value="ECO:0007669"/>
    <property type="project" value="InterPro"/>
</dbReference>
<feature type="region of interest" description="Disordered" evidence="2">
    <location>
        <begin position="156"/>
        <end position="182"/>
    </location>
</feature>
<dbReference type="Pfam" id="PF07963">
    <property type="entry name" value="N_methyl"/>
    <property type="match status" value="1"/>
</dbReference>
<reference evidence="5" key="1">
    <citation type="submission" date="2020-09" db="EMBL/GenBank/DDBJ databases">
        <title>Pelagicoccus enzymogenes sp. nov. with an EPS production, isolated from marine sediment.</title>
        <authorList>
            <person name="Feng X."/>
        </authorList>
    </citation>
    <scope>NUCLEOTIDE SEQUENCE</scope>
    <source>
        <strain evidence="5">NFK12</strain>
    </source>
</reference>
<dbReference type="Gene3D" id="3.30.700.10">
    <property type="entry name" value="Glycoprotein, Type 4 Pilin"/>
    <property type="match status" value="1"/>
</dbReference>
<dbReference type="SUPFAM" id="SSF54523">
    <property type="entry name" value="Pili subunits"/>
    <property type="match status" value="1"/>
</dbReference>
<name>A0A927F865_9BACT</name>
<organism evidence="5 6">
    <name type="scientific">Pelagicoccus enzymogenes</name>
    <dbReference type="NCBI Taxonomy" id="2773457"/>
    <lineage>
        <taxon>Bacteria</taxon>
        <taxon>Pseudomonadati</taxon>
        <taxon>Verrucomicrobiota</taxon>
        <taxon>Opitutia</taxon>
        <taxon>Puniceicoccales</taxon>
        <taxon>Pelagicoccaceae</taxon>
        <taxon>Pelagicoccus</taxon>
    </lineage>
</organism>
<feature type="transmembrane region" description="Helical" evidence="3">
    <location>
        <begin position="16"/>
        <end position="40"/>
    </location>
</feature>
<feature type="domain" description="Type II secretion system protein GspG C-terminal" evidence="4">
    <location>
        <begin position="40"/>
        <end position="80"/>
    </location>
</feature>
<dbReference type="InterPro" id="IPR045584">
    <property type="entry name" value="Pilin-like"/>
</dbReference>
<evidence type="ECO:0000256" key="1">
    <source>
        <dbReference type="ARBA" id="ARBA00022481"/>
    </source>
</evidence>
<dbReference type="AlphaFoldDB" id="A0A927F865"/>
<gene>
    <name evidence="5" type="ORF">IEN85_09405</name>
</gene>
<accession>A0A927F865</accession>
<dbReference type="RefSeq" id="WP_191616933.1">
    <property type="nucleotide sequence ID" value="NZ_JACYFG010000013.1"/>
</dbReference>
<dbReference type="EMBL" id="JACYFG010000013">
    <property type="protein sequence ID" value="MBD5779710.1"/>
    <property type="molecule type" value="Genomic_DNA"/>
</dbReference>
<dbReference type="InterPro" id="IPR012902">
    <property type="entry name" value="N_methyl_site"/>
</dbReference>
<evidence type="ECO:0000256" key="3">
    <source>
        <dbReference type="SAM" id="Phobius"/>
    </source>
</evidence>
<dbReference type="InterPro" id="IPR000983">
    <property type="entry name" value="Bac_GSPG_pilin"/>
</dbReference>
<keyword evidence="1" id="KW-0488">Methylation</keyword>
<dbReference type="GO" id="GO:0015628">
    <property type="term" value="P:protein secretion by the type II secretion system"/>
    <property type="evidence" value="ECO:0007669"/>
    <property type="project" value="InterPro"/>
</dbReference>
<keyword evidence="3" id="KW-0472">Membrane</keyword>
<protein>
    <submittedName>
        <fullName evidence="5">Type II secretion system protein GspG</fullName>
    </submittedName>
</protein>
<comment type="caution">
    <text evidence="5">The sequence shown here is derived from an EMBL/GenBank/DDBJ whole genome shotgun (WGS) entry which is preliminary data.</text>
</comment>
<dbReference type="Proteomes" id="UP000622317">
    <property type="component" value="Unassembled WGS sequence"/>
</dbReference>
<sequence>MNSFPESPVTRLQQGFTLLELLVVTAIVAILVSIGGTVFFSQRNTAKFDRAEADLQVIQQGLEAYKARFGRYPEMPETFSNATISTEEEYLLNALCGQIGPSGDIISGSGIPVMLNTSLLSYGKAGLPLSGVQKNSIIDPWGKAYQYDPEPKNESDDLLFGYELSSAGPDGSFGTEDDIVAQ</sequence>
<evidence type="ECO:0000313" key="5">
    <source>
        <dbReference type="EMBL" id="MBD5779710.1"/>
    </source>
</evidence>
<evidence type="ECO:0000256" key="2">
    <source>
        <dbReference type="SAM" id="MobiDB-lite"/>
    </source>
</evidence>
<dbReference type="Pfam" id="PF08334">
    <property type="entry name" value="T2SSG"/>
    <property type="match status" value="1"/>
</dbReference>
<proteinExistence type="predicted"/>
<dbReference type="NCBIfam" id="TIGR02532">
    <property type="entry name" value="IV_pilin_GFxxxE"/>
    <property type="match status" value="1"/>
</dbReference>
<keyword evidence="3" id="KW-1133">Transmembrane helix</keyword>